<evidence type="ECO:0000256" key="8">
    <source>
        <dbReference type="ARBA" id="ARBA00022895"/>
    </source>
</evidence>
<dbReference type="AlphaFoldDB" id="A0A9W4TWZ3"/>
<name>A0A9W4TWZ3_9ASCO</name>
<evidence type="ECO:0000256" key="2">
    <source>
        <dbReference type="ARBA" id="ARBA00004574"/>
    </source>
</evidence>
<evidence type="ECO:0000256" key="4">
    <source>
        <dbReference type="ARBA" id="ARBA00011534"/>
    </source>
</evidence>
<evidence type="ECO:0000256" key="14">
    <source>
        <dbReference type="SAM" id="MobiDB-lite"/>
    </source>
</evidence>
<dbReference type="GO" id="GO:0008033">
    <property type="term" value="P:tRNA processing"/>
    <property type="evidence" value="ECO:0007669"/>
    <property type="project" value="UniProtKB-KW"/>
</dbReference>
<feature type="region of interest" description="Disordered" evidence="14">
    <location>
        <begin position="82"/>
        <end position="108"/>
    </location>
</feature>
<dbReference type="EMBL" id="CANTUO010000003">
    <property type="protein sequence ID" value="CAI5758951.1"/>
    <property type="molecule type" value="Genomic_DNA"/>
</dbReference>
<dbReference type="Proteomes" id="UP001152885">
    <property type="component" value="Unassembled WGS sequence"/>
</dbReference>
<protein>
    <recommendedName>
        <fullName evidence="5">EKC/KEOPS complex subunit GON7</fullName>
    </recommendedName>
</protein>
<reference evidence="15" key="1">
    <citation type="submission" date="2022-12" db="EMBL/GenBank/DDBJ databases">
        <authorList>
            <person name="Brejova B."/>
        </authorList>
    </citation>
    <scope>NUCLEOTIDE SEQUENCE</scope>
</reference>
<keyword evidence="16" id="KW-1185">Reference proteome</keyword>
<dbReference type="GO" id="GO:0005634">
    <property type="term" value="C:nucleus"/>
    <property type="evidence" value="ECO:0007669"/>
    <property type="project" value="UniProtKB-SubCell"/>
</dbReference>
<evidence type="ECO:0000256" key="5">
    <source>
        <dbReference type="ARBA" id="ARBA00019746"/>
    </source>
</evidence>
<keyword evidence="12" id="KW-0539">Nucleus</keyword>
<dbReference type="OrthoDB" id="2288868at2759"/>
<evidence type="ECO:0000256" key="3">
    <source>
        <dbReference type="ARBA" id="ARBA00008529"/>
    </source>
</evidence>
<evidence type="ECO:0000256" key="11">
    <source>
        <dbReference type="ARBA" id="ARBA00023163"/>
    </source>
</evidence>
<feature type="compositionally biased region" description="Basic and acidic residues" evidence="14">
    <location>
        <begin position="14"/>
        <end position="23"/>
    </location>
</feature>
<evidence type="ECO:0000313" key="15">
    <source>
        <dbReference type="EMBL" id="CAI5758951.1"/>
    </source>
</evidence>
<keyword evidence="6" id="KW-0158">Chromosome</keyword>
<dbReference type="Pfam" id="PF08738">
    <property type="entry name" value="Gon7"/>
    <property type="match status" value="1"/>
</dbReference>
<comment type="function">
    <text evidence="13">Component of the EKC/KEOPS complex that is required for the formation of a threonylcarbamoyl group on adenosine at position 37 (t(6)A37) in tRNAs that read codons beginning with adenine. The complex is probably involved in the transfer of the threonylcarbamoyl moiety of threonylcarbamoyl-AMP (TC-AMP) to the N6 group of A37. GON7 likely plays a supporting role to the catalytic subunit KAE1 in the complex. The EKC/KEOPS complex also promotes both telomere uncapping and telomere elongation. The complex is required for efficient recruitment of transcriptional coactivators.</text>
</comment>
<dbReference type="GO" id="GO:0000781">
    <property type="term" value="C:chromosome, telomeric region"/>
    <property type="evidence" value="ECO:0007669"/>
    <property type="project" value="UniProtKB-SubCell"/>
</dbReference>
<proteinExistence type="inferred from homology"/>
<evidence type="ECO:0000256" key="7">
    <source>
        <dbReference type="ARBA" id="ARBA00022694"/>
    </source>
</evidence>
<evidence type="ECO:0000256" key="10">
    <source>
        <dbReference type="ARBA" id="ARBA00023159"/>
    </source>
</evidence>
<organism evidence="15 16">
    <name type="scientific">Candida verbasci</name>
    <dbReference type="NCBI Taxonomy" id="1227364"/>
    <lineage>
        <taxon>Eukaryota</taxon>
        <taxon>Fungi</taxon>
        <taxon>Dikarya</taxon>
        <taxon>Ascomycota</taxon>
        <taxon>Saccharomycotina</taxon>
        <taxon>Pichiomycetes</taxon>
        <taxon>Debaryomycetaceae</taxon>
        <taxon>Candida/Lodderomyces clade</taxon>
        <taxon>Candida</taxon>
    </lineage>
</organism>
<keyword evidence="11" id="KW-0804">Transcription</keyword>
<sequence length="108" mass="12238">MRLVPTAEYNAPDIESHKFEPSDGPHTTYGKTTQISDIVIKAGGEDRDKPTDHNDTPLGNLRAELTTLQDQINIFLTDRMNLEKDNKNQEADIERRLLDEGVDEDESE</sequence>
<comment type="caution">
    <text evidence="15">The sequence shown here is derived from an EMBL/GenBank/DDBJ whole genome shotgun (WGS) entry which is preliminary data.</text>
</comment>
<comment type="similarity">
    <text evidence="3">Belongs to the GON7 family.</text>
</comment>
<comment type="subcellular location">
    <subcellularLocation>
        <location evidence="2">Chromosome</location>
        <location evidence="2">Telomere</location>
    </subcellularLocation>
    <subcellularLocation>
        <location evidence="1">Nucleus</location>
    </subcellularLocation>
</comment>
<keyword evidence="10" id="KW-0010">Activator</keyword>
<gene>
    <name evidence="15" type="ORF">CANVERA_P3460</name>
</gene>
<keyword evidence="7" id="KW-0819">tRNA processing</keyword>
<evidence type="ECO:0000313" key="16">
    <source>
        <dbReference type="Proteomes" id="UP001152885"/>
    </source>
</evidence>
<keyword evidence="8" id="KW-0779">Telomere</keyword>
<evidence type="ECO:0000256" key="12">
    <source>
        <dbReference type="ARBA" id="ARBA00023242"/>
    </source>
</evidence>
<comment type="subunit">
    <text evidence="4">Component of the EKC/KEOPS complex composed of at least BUD32, CGI121, GON7, KAE1 and PCC1; the whole complex dimerizes.</text>
</comment>
<evidence type="ECO:0000256" key="1">
    <source>
        <dbReference type="ARBA" id="ARBA00004123"/>
    </source>
</evidence>
<feature type="compositionally biased region" description="Basic and acidic residues" evidence="14">
    <location>
        <begin position="82"/>
        <end position="99"/>
    </location>
</feature>
<evidence type="ECO:0000256" key="6">
    <source>
        <dbReference type="ARBA" id="ARBA00022454"/>
    </source>
</evidence>
<dbReference type="InterPro" id="IPR014849">
    <property type="entry name" value="EKC/KEOPS_Gon7"/>
</dbReference>
<accession>A0A9W4TWZ3</accession>
<evidence type="ECO:0000256" key="9">
    <source>
        <dbReference type="ARBA" id="ARBA00023015"/>
    </source>
</evidence>
<keyword evidence="9" id="KW-0805">Transcription regulation</keyword>
<feature type="region of interest" description="Disordered" evidence="14">
    <location>
        <begin position="1"/>
        <end position="33"/>
    </location>
</feature>
<evidence type="ECO:0000256" key="13">
    <source>
        <dbReference type="ARBA" id="ARBA00025393"/>
    </source>
</evidence>